<name>A0AAX3M4I8_9BACL</name>
<reference evidence="2 3" key="1">
    <citation type="submission" date="2023-02" db="EMBL/GenBank/DDBJ databases">
        <title>Genome sequence of Paenibacillus kyungheensis KACC 18744.</title>
        <authorList>
            <person name="Kim S."/>
            <person name="Heo J."/>
            <person name="Kwon S.-W."/>
        </authorList>
    </citation>
    <scope>NUCLEOTIDE SEQUENCE [LARGE SCALE GENOMIC DNA]</scope>
    <source>
        <strain evidence="2 3">KACC 18744</strain>
    </source>
</reference>
<evidence type="ECO:0000256" key="1">
    <source>
        <dbReference type="SAM" id="Phobius"/>
    </source>
</evidence>
<accession>A0AAX3M4I8</accession>
<gene>
    <name evidence="2" type="ORF">PQ456_04360</name>
</gene>
<keyword evidence="1" id="KW-1133">Transmembrane helix</keyword>
<dbReference type="KEGG" id="pka:PQ456_04360"/>
<dbReference type="RefSeq" id="WP_273615033.1">
    <property type="nucleotide sequence ID" value="NZ_CP117416.1"/>
</dbReference>
<dbReference type="AlphaFoldDB" id="A0AAX3M4I8"/>
<organism evidence="2 3">
    <name type="scientific">Paenibacillus kyungheensis</name>
    <dbReference type="NCBI Taxonomy" id="1452732"/>
    <lineage>
        <taxon>Bacteria</taxon>
        <taxon>Bacillati</taxon>
        <taxon>Bacillota</taxon>
        <taxon>Bacilli</taxon>
        <taxon>Bacillales</taxon>
        <taxon>Paenibacillaceae</taxon>
        <taxon>Paenibacillus</taxon>
    </lineage>
</organism>
<proteinExistence type="predicted"/>
<keyword evidence="1" id="KW-0812">Transmembrane</keyword>
<evidence type="ECO:0000313" key="2">
    <source>
        <dbReference type="EMBL" id="WCT56763.1"/>
    </source>
</evidence>
<sequence>MSDVSGLVLVILVNVMVYGLAIWGIVHMIYKGVKHPAQTLMFLSMIFCVVIFIASMIQKIMYRDWTIDLGTLAPLMGLFAVYIVSRRENRVELK</sequence>
<feature type="transmembrane region" description="Helical" evidence="1">
    <location>
        <begin position="67"/>
        <end position="85"/>
    </location>
</feature>
<dbReference type="EMBL" id="CP117416">
    <property type="protein sequence ID" value="WCT56763.1"/>
    <property type="molecule type" value="Genomic_DNA"/>
</dbReference>
<protein>
    <recommendedName>
        <fullName evidence="4">YesK-like protein</fullName>
    </recommendedName>
</protein>
<feature type="transmembrane region" description="Helical" evidence="1">
    <location>
        <begin position="42"/>
        <end position="61"/>
    </location>
</feature>
<feature type="transmembrane region" description="Helical" evidence="1">
    <location>
        <begin position="6"/>
        <end position="30"/>
    </location>
</feature>
<dbReference type="Proteomes" id="UP001220509">
    <property type="component" value="Chromosome"/>
</dbReference>
<evidence type="ECO:0000313" key="3">
    <source>
        <dbReference type="Proteomes" id="UP001220509"/>
    </source>
</evidence>
<evidence type="ECO:0008006" key="4">
    <source>
        <dbReference type="Google" id="ProtNLM"/>
    </source>
</evidence>
<keyword evidence="1" id="KW-0472">Membrane</keyword>
<keyword evidence="3" id="KW-1185">Reference proteome</keyword>